<keyword evidence="2" id="KW-1185">Reference proteome</keyword>
<dbReference type="KEGG" id="mbe:MBM_09285"/>
<protein>
    <submittedName>
        <fullName evidence="1">Uncharacterized protein</fullName>
    </submittedName>
</protein>
<dbReference type="HOGENOM" id="CLU_692761_0_0_1"/>
<sequence length="398" mass="44312">MDEDGYRTAIRRSEARGRSKSLITVLYKRGSKDRSNDPLPAFKAEKNASRRAAIVKTGPRIQTISKHHTRLSYIVLKRGLFVLASYLPDGRALEEEIANAKARSAKESVSPFSTSSWQPAAMVALAYAVLRIELRGRQGLKLSCMVRSARSLSTDASPLEQKCPRGHAYNTDCLSRMPRAIASQSLECRLPRRIQLPTRIFPRRTVLCPVGNAQSKYLPDRVGANCLVEHKPSIRIFLRPAVPYPNTENISFPFHHFPRPSINTSPPSKKQLSIQPRAPKTFVSSSQQVSVNTLWNASQDIEVLREEVEQGRAFYTAGAVARRAYAVLARDGDSHAIYIEGHCRKSKMYGIPRASVYLRVAFADLITGPSIFRALSAIVMMVPLRHGVKPETETAAGY</sequence>
<name>K1XJB9_MARBU</name>
<accession>K1XJB9</accession>
<dbReference type="AlphaFoldDB" id="K1XJB9"/>
<proteinExistence type="predicted"/>
<reference evidence="1 2" key="1">
    <citation type="journal article" date="2012" name="BMC Genomics">
        <title>Sequencing the genome of Marssonina brunnea reveals fungus-poplar co-evolution.</title>
        <authorList>
            <person name="Zhu S."/>
            <person name="Cao Y.-Z."/>
            <person name="Jiang C."/>
            <person name="Tan B.-Y."/>
            <person name="Wang Z."/>
            <person name="Feng S."/>
            <person name="Zhang L."/>
            <person name="Su X.-H."/>
            <person name="Brejova B."/>
            <person name="Vinar T."/>
            <person name="Xu M."/>
            <person name="Wang M.-X."/>
            <person name="Zhang S.-G."/>
            <person name="Huang M.-R."/>
            <person name="Wu R."/>
            <person name="Zhou Y."/>
        </authorList>
    </citation>
    <scope>NUCLEOTIDE SEQUENCE [LARGE SCALE GENOMIC DNA]</scope>
    <source>
        <strain evidence="1 2">MB_m1</strain>
    </source>
</reference>
<organism evidence="1 2">
    <name type="scientific">Marssonina brunnea f. sp. multigermtubi (strain MB_m1)</name>
    <name type="common">Marssonina leaf spot fungus</name>
    <dbReference type="NCBI Taxonomy" id="1072389"/>
    <lineage>
        <taxon>Eukaryota</taxon>
        <taxon>Fungi</taxon>
        <taxon>Dikarya</taxon>
        <taxon>Ascomycota</taxon>
        <taxon>Pezizomycotina</taxon>
        <taxon>Leotiomycetes</taxon>
        <taxon>Helotiales</taxon>
        <taxon>Drepanopezizaceae</taxon>
        <taxon>Drepanopeziza</taxon>
    </lineage>
</organism>
<dbReference type="EMBL" id="JH921456">
    <property type="protein sequence ID" value="EKD12529.1"/>
    <property type="molecule type" value="Genomic_DNA"/>
</dbReference>
<dbReference type="Proteomes" id="UP000006753">
    <property type="component" value="Unassembled WGS sequence"/>
</dbReference>
<gene>
    <name evidence="1" type="ORF">MBM_09285</name>
</gene>
<evidence type="ECO:0000313" key="2">
    <source>
        <dbReference type="Proteomes" id="UP000006753"/>
    </source>
</evidence>
<evidence type="ECO:0000313" key="1">
    <source>
        <dbReference type="EMBL" id="EKD12529.1"/>
    </source>
</evidence>
<dbReference type="InParanoid" id="K1XJB9"/>